<dbReference type="Gene3D" id="3.90.1640.10">
    <property type="entry name" value="inorganic pyrophosphatase (n-terminal core)"/>
    <property type="match status" value="1"/>
</dbReference>
<dbReference type="InterPro" id="IPR004097">
    <property type="entry name" value="DHHA2"/>
</dbReference>
<dbReference type="SUPFAM" id="SSF64182">
    <property type="entry name" value="DHH phosphoesterases"/>
    <property type="match status" value="1"/>
</dbReference>
<name>A0A5P1ENV8_ASPOF</name>
<dbReference type="GO" id="GO:0005737">
    <property type="term" value="C:cytoplasm"/>
    <property type="evidence" value="ECO:0007669"/>
    <property type="project" value="InterPro"/>
</dbReference>
<dbReference type="PANTHER" id="PTHR12112">
    <property type="entry name" value="BNIP - RELATED"/>
    <property type="match status" value="1"/>
</dbReference>
<evidence type="ECO:0000256" key="1">
    <source>
        <dbReference type="SAM" id="MobiDB-lite"/>
    </source>
</evidence>
<keyword evidence="4" id="KW-1185">Reference proteome</keyword>
<reference evidence="4" key="1">
    <citation type="journal article" date="2017" name="Nat. Commun.">
        <title>The asparagus genome sheds light on the origin and evolution of a young Y chromosome.</title>
        <authorList>
            <person name="Harkess A."/>
            <person name="Zhou J."/>
            <person name="Xu C."/>
            <person name="Bowers J.E."/>
            <person name="Van der Hulst R."/>
            <person name="Ayyampalayam S."/>
            <person name="Mercati F."/>
            <person name="Riccardi P."/>
            <person name="McKain M.R."/>
            <person name="Kakrana A."/>
            <person name="Tang H."/>
            <person name="Ray J."/>
            <person name="Groenendijk J."/>
            <person name="Arikit S."/>
            <person name="Mathioni S.M."/>
            <person name="Nakano M."/>
            <person name="Shan H."/>
            <person name="Telgmann-Rauber A."/>
            <person name="Kanno A."/>
            <person name="Yue Z."/>
            <person name="Chen H."/>
            <person name="Li W."/>
            <person name="Chen Y."/>
            <person name="Xu X."/>
            <person name="Zhang Y."/>
            <person name="Luo S."/>
            <person name="Chen H."/>
            <person name="Gao J."/>
            <person name="Mao Z."/>
            <person name="Pires J.C."/>
            <person name="Luo M."/>
            <person name="Kudrna D."/>
            <person name="Wing R.A."/>
            <person name="Meyers B.C."/>
            <person name="Yi K."/>
            <person name="Kong H."/>
            <person name="Lavrijsen P."/>
            <person name="Sunseri F."/>
            <person name="Falavigna A."/>
            <person name="Ye Y."/>
            <person name="Leebens-Mack J.H."/>
            <person name="Chen G."/>
        </authorList>
    </citation>
    <scope>NUCLEOTIDE SEQUENCE [LARGE SCALE GENOMIC DNA]</scope>
    <source>
        <strain evidence="4">cv. DH0086</strain>
    </source>
</reference>
<evidence type="ECO:0000313" key="4">
    <source>
        <dbReference type="Proteomes" id="UP000243459"/>
    </source>
</evidence>
<dbReference type="PANTHER" id="PTHR12112:SF52">
    <property type="entry name" value="DHHA2 DOMAIN-CONTAINING PROTEIN"/>
    <property type="match status" value="1"/>
</dbReference>
<dbReference type="AlphaFoldDB" id="A0A5P1ENV8"/>
<protein>
    <recommendedName>
        <fullName evidence="2">DHHA2 domain-containing protein</fullName>
    </recommendedName>
</protein>
<dbReference type="InterPro" id="IPR038222">
    <property type="entry name" value="DHHA2_dom_sf"/>
</dbReference>
<dbReference type="Gene3D" id="3.10.310.20">
    <property type="entry name" value="DHHA2 domain"/>
    <property type="match status" value="1"/>
</dbReference>
<dbReference type="Gramene" id="ONK65720">
    <property type="protein sequence ID" value="ONK65720"/>
    <property type="gene ID" value="A4U43_C06F240"/>
</dbReference>
<sequence>MRSSNPDVTTEKERVPYARKRNHPQFEGIRRSNSTRNSQKPVEDKPNLSRSLSDIWKLESKQNAPNIANKDMKLGDSKPIDEEEAEIFTTSKKNEDVHKGYLPQCAASYYKGKLMRDDESVLCKSIDKLNKYLKACKDEIRAGVPGRYLYAVIGQDATDVACFVCAIMYAFFLSMTRNNSQSYVVPIISMKRAELATRPELKWLVKSSGMDEASFIFVDEVELPYYDQFGNLKIVLVNGNKLPAKQEGLKDAVTEIFHCKEVDLQYPMVEEITMARDCSCCTLIAEMFAVSSPEILAGQGFCRLLLAGILLDTASLTNSSCTSKDKYMTTLLLKGAGRFGSNGLYELLKRKMHDISDLKVRDILRREFKKWTRVAGKPNSTGSRLSISNIGMSVIGISLEELLAHEDSAVQKITQFQESEKLRLLMIVSGYYDDSENFKREILVCAKTAELMRNFHQFFDINGTNLPLKDLDKLGKREELKAFEVNDKSTSRRSIERLFEEFGGVVTKQN</sequence>
<dbReference type="Proteomes" id="UP000243459">
    <property type="component" value="Chromosome 6"/>
</dbReference>
<gene>
    <name evidence="3" type="ORF">A4U43_C06F240</name>
</gene>
<proteinExistence type="predicted"/>
<evidence type="ECO:0000259" key="2">
    <source>
        <dbReference type="Pfam" id="PF02833"/>
    </source>
</evidence>
<organism evidence="3 4">
    <name type="scientific">Asparagus officinalis</name>
    <name type="common">Garden asparagus</name>
    <dbReference type="NCBI Taxonomy" id="4686"/>
    <lineage>
        <taxon>Eukaryota</taxon>
        <taxon>Viridiplantae</taxon>
        <taxon>Streptophyta</taxon>
        <taxon>Embryophyta</taxon>
        <taxon>Tracheophyta</taxon>
        <taxon>Spermatophyta</taxon>
        <taxon>Magnoliopsida</taxon>
        <taxon>Liliopsida</taxon>
        <taxon>Asparagales</taxon>
        <taxon>Asparagaceae</taxon>
        <taxon>Asparagoideae</taxon>
        <taxon>Asparagus</taxon>
    </lineage>
</organism>
<dbReference type="Pfam" id="PF02833">
    <property type="entry name" value="DHHA2"/>
    <property type="match status" value="1"/>
</dbReference>
<accession>A0A5P1ENV8</accession>
<feature type="domain" description="DHHA2" evidence="2">
    <location>
        <begin position="346"/>
        <end position="469"/>
    </location>
</feature>
<dbReference type="GO" id="GO:0004309">
    <property type="term" value="F:exopolyphosphatase activity"/>
    <property type="evidence" value="ECO:0007669"/>
    <property type="project" value="TreeGrafter"/>
</dbReference>
<dbReference type="EMBL" id="CM007386">
    <property type="protein sequence ID" value="ONK65720.1"/>
    <property type="molecule type" value="Genomic_DNA"/>
</dbReference>
<evidence type="ECO:0000313" key="3">
    <source>
        <dbReference type="EMBL" id="ONK65720.1"/>
    </source>
</evidence>
<dbReference type="OMA" id="KPMEPAF"/>
<feature type="compositionally biased region" description="Polar residues" evidence="1">
    <location>
        <begin position="31"/>
        <end position="40"/>
    </location>
</feature>
<dbReference type="InterPro" id="IPR038763">
    <property type="entry name" value="DHH_sf"/>
</dbReference>
<feature type="region of interest" description="Disordered" evidence="1">
    <location>
        <begin position="1"/>
        <end position="50"/>
    </location>
</feature>